<proteinExistence type="predicted"/>
<gene>
    <name evidence="2" type="ORF">V5J35_000586</name>
</gene>
<comment type="caution">
    <text evidence="2">The sequence shown here is derived from an EMBL/GenBank/DDBJ whole genome shotgun (WGS) entry which is preliminary data.</text>
</comment>
<dbReference type="Proteomes" id="UP001549366">
    <property type="component" value="Unassembled WGS sequence"/>
</dbReference>
<reference evidence="2 3" key="1">
    <citation type="submission" date="2024-06" db="EMBL/GenBank/DDBJ databases">
        <title>Genomic Encyclopedia of Type Strains, Phase V (KMG-V): Genome sequencing to study the core and pangenomes of soil and plant-associated prokaryotes.</title>
        <authorList>
            <person name="Whitman W."/>
        </authorList>
    </citation>
    <scope>NUCLEOTIDE SEQUENCE [LARGE SCALE GENOMIC DNA]</scope>
    <source>
        <strain evidence="2 3">NE40</strain>
    </source>
</reference>
<sequence length="898" mass="102630">MNVGQDSQSITRSLPSRLPVIPEEPVMTGVSGARSVCKAGVIFKYIPQKPLEYSNRQAAIVNYLDSDFNCIDPTIGEQLKRVPVWINEHKEPESTQKSVKEKYIKAMKAGFSFNTPKHGMPYVGIIHFCALSDGKCLKIEDSIKPAVEIMQQKGAKTLVIPLSKELLQKKFRETLVAVENAVSQMKYKPEEIVFINEVEGFCKSFDLWGMEKIVDINESVKLTETVTGDSVKLETSIALDDNVNLEIVAAKENEVRTIETTLKPTLEESKPADPPRKKRKKKKKKKSEDDGAKALPSEELKNESSGSSTREILQAQIQILSEDLKSGRIEKIDESFSAIIYFLESNKLKVSSKDLNYLVDSYQQLKHLNKKIGSMDKLKINSYSFLALTKSTLMENFEHCLNSISVKNSVDVIDTFIKMTGDVDKEFDFTNCRLDKLTPFMLQHSSLYSGQWIRDITRHDKISIKAKFELMTSLYANFKKDFDSGECFKNSKDKLEKEFEFFFKGFSYQNIRIQAELDSLKEKIDTDSKILTEQQAIRSGGEKLPLPESVINTIEGRLERSRSNYQLFNSYKESNSAMSLDVNRSKNLVSNKYDEKLNEWIEKKTSSLTVKDEPSTTKRKEDSTVRLESIVEKVKKQAVLKKPGKSEEKPPEDMYYEAFELFSKGYYRQSQEVYKKICKQHPDSIFYIHSKLGLMESHTRTPEFRADEEKLNDVFTSAVSVCSDFRNAVTQGEPIQTSSSDIQELYNTVTEYSDKLLTKYTDIMQEQLNTVDELTVLQLSSSSENRPDQLSDEVLQFTIDTTLSEHQKIYDLTELSQLALIHVRQALQYRKEWLKNLRLESASATTSKKSRKTNMSKPPDELMTDLDDRIKKLDLFKAKQHSASQAISALKESITQLH</sequence>
<accession>A0ABV2SCA0</accession>
<feature type="region of interest" description="Disordered" evidence="1">
    <location>
        <begin position="260"/>
        <end position="307"/>
    </location>
</feature>
<feature type="region of interest" description="Disordered" evidence="1">
    <location>
        <begin position="844"/>
        <end position="863"/>
    </location>
</feature>
<organism evidence="2 3">
    <name type="scientific">Endozoicomonas lisbonensis</name>
    <dbReference type="NCBI Taxonomy" id="3120522"/>
    <lineage>
        <taxon>Bacteria</taxon>
        <taxon>Pseudomonadati</taxon>
        <taxon>Pseudomonadota</taxon>
        <taxon>Gammaproteobacteria</taxon>
        <taxon>Oceanospirillales</taxon>
        <taxon>Endozoicomonadaceae</taxon>
        <taxon>Endozoicomonas</taxon>
    </lineage>
</organism>
<feature type="compositionally biased region" description="Basic residues" evidence="1">
    <location>
        <begin position="276"/>
        <end position="285"/>
    </location>
</feature>
<protein>
    <submittedName>
        <fullName evidence="2">Uncharacterized protein</fullName>
    </submittedName>
</protein>
<dbReference type="RefSeq" id="WP_354009823.1">
    <property type="nucleotide sequence ID" value="NZ_JBEWTA010000001.1"/>
</dbReference>
<evidence type="ECO:0000313" key="2">
    <source>
        <dbReference type="EMBL" id="MET4755394.1"/>
    </source>
</evidence>
<feature type="compositionally biased region" description="Basic and acidic residues" evidence="1">
    <location>
        <begin position="265"/>
        <end position="275"/>
    </location>
</feature>
<keyword evidence="3" id="KW-1185">Reference proteome</keyword>
<dbReference type="EMBL" id="JBEWTB010000002">
    <property type="protein sequence ID" value="MET4755394.1"/>
    <property type="molecule type" value="Genomic_DNA"/>
</dbReference>
<feature type="compositionally biased region" description="Basic and acidic residues" evidence="1">
    <location>
        <begin position="286"/>
        <end position="302"/>
    </location>
</feature>
<evidence type="ECO:0000313" key="3">
    <source>
        <dbReference type="Proteomes" id="UP001549366"/>
    </source>
</evidence>
<name>A0ABV2SCA0_9GAMM</name>
<evidence type="ECO:0000256" key="1">
    <source>
        <dbReference type="SAM" id="MobiDB-lite"/>
    </source>
</evidence>